<name>A0A972GK01_9BACL</name>
<evidence type="ECO:0000313" key="2">
    <source>
        <dbReference type="Proteomes" id="UP000641588"/>
    </source>
</evidence>
<comment type="caution">
    <text evidence="1">The sequence shown here is derived from an EMBL/GenBank/DDBJ whole genome shotgun (WGS) entry which is preliminary data.</text>
</comment>
<gene>
    <name evidence="1" type="ORF">GC093_02605</name>
</gene>
<dbReference type="Proteomes" id="UP000641588">
    <property type="component" value="Unassembled WGS sequence"/>
</dbReference>
<evidence type="ECO:0000313" key="1">
    <source>
        <dbReference type="EMBL" id="NOU92127.1"/>
    </source>
</evidence>
<accession>A0A972GK01</accession>
<protein>
    <submittedName>
        <fullName evidence="1">Uncharacterized protein</fullName>
    </submittedName>
</protein>
<dbReference type="EMBL" id="WHOD01000010">
    <property type="protein sequence ID" value="NOU92127.1"/>
    <property type="molecule type" value="Genomic_DNA"/>
</dbReference>
<keyword evidence="2" id="KW-1185">Reference proteome</keyword>
<organism evidence="1 2">
    <name type="scientific">Paenibacillus foliorum</name>
    <dbReference type="NCBI Taxonomy" id="2654974"/>
    <lineage>
        <taxon>Bacteria</taxon>
        <taxon>Bacillati</taxon>
        <taxon>Bacillota</taxon>
        <taxon>Bacilli</taxon>
        <taxon>Bacillales</taxon>
        <taxon>Paenibacillaceae</taxon>
        <taxon>Paenibacillus</taxon>
    </lineage>
</organism>
<reference evidence="1" key="1">
    <citation type="submission" date="2019-10" db="EMBL/GenBank/DDBJ databases">
        <title>Description of Paenibacillus glebae sp. nov.</title>
        <authorList>
            <person name="Carlier A."/>
            <person name="Qi S."/>
        </authorList>
    </citation>
    <scope>NUCLEOTIDE SEQUENCE</scope>
    <source>
        <strain evidence="1">LMG 31456</strain>
    </source>
</reference>
<proteinExistence type="predicted"/>
<dbReference type="RefSeq" id="WP_246313305.1">
    <property type="nucleotide sequence ID" value="NZ_WHOD01000010.1"/>
</dbReference>
<dbReference type="AlphaFoldDB" id="A0A972GK01"/>
<sequence>MKFCMKFGDTNFIGLVNASEYKSFVNEDWQLGMLLNHFSDEMRNGNILVFEMTNRGVQHSWNIEIQIGKTDRDNKYFRSADGYIKVTNNKLYIIDYDCLTISAQFEDESVPDKNCSKNEIDLNNGIYKVVFDQFYNADSREFTGKSDIDILITLIEVSNFEVITDRVFWCTYY</sequence>